<reference evidence="1 2" key="1">
    <citation type="journal article" date="2005" name="Int. J. Syst. Evol. Microbiol.">
        <title>Bacillus cibi sp. nov., isolated from jeotgal, a traditional Korean fermented seafood.</title>
        <authorList>
            <person name="Yoon J.H."/>
            <person name="Lee C.H."/>
            <person name="Oh T.K."/>
        </authorList>
    </citation>
    <scope>NUCLEOTIDE SEQUENCE [LARGE SCALE GENOMIC DNA]</scope>
    <source>
        <strain evidence="1 2">DSM 16189</strain>
    </source>
</reference>
<dbReference type="Gene3D" id="1.10.220.90">
    <property type="entry name" value="Mistic"/>
    <property type="match status" value="1"/>
</dbReference>
<dbReference type="InterPro" id="IPR038193">
    <property type="entry name" value="Mistic_sf"/>
</dbReference>
<gene>
    <name evidence="1" type="ORF">GS18_0217490</name>
</gene>
<dbReference type="RefSeq" id="WP_029566178.1">
    <property type="nucleotide sequence ID" value="NZ_CANLZQ010000007.1"/>
</dbReference>
<evidence type="ECO:0008006" key="3">
    <source>
        <dbReference type="Google" id="ProtNLM"/>
    </source>
</evidence>
<evidence type="ECO:0000313" key="1">
    <source>
        <dbReference type="EMBL" id="KEZ48325.1"/>
    </source>
</evidence>
<dbReference type="InterPro" id="IPR021078">
    <property type="entry name" value="Membrane-integrating_Mistic"/>
</dbReference>
<dbReference type="AlphaFoldDB" id="A0A084GLW3"/>
<dbReference type="Proteomes" id="UP000028549">
    <property type="component" value="Unassembled WGS sequence"/>
</dbReference>
<protein>
    <recommendedName>
        <fullName evidence="3">Atypical membrane-integrating protein (Mistic protein)</fullName>
    </recommendedName>
</protein>
<dbReference type="OrthoDB" id="2898399at2"/>
<organism evidence="1 2">
    <name type="scientific">Metabacillus indicus</name>
    <name type="common">Bacillus indicus</name>
    <dbReference type="NCBI Taxonomy" id="246786"/>
    <lineage>
        <taxon>Bacteria</taxon>
        <taxon>Bacillati</taxon>
        <taxon>Bacillota</taxon>
        <taxon>Bacilli</taxon>
        <taxon>Bacillales</taxon>
        <taxon>Bacillaceae</taxon>
        <taxon>Metabacillus</taxon>
    </lineage>
</organism>
<evidence type="ECO:0000313" key="2">
    <source>
        <dbReference type="Proteomes" id="UP000028549"/>
    </source>
</evidence>
<accession>A0A084GLW3</accession>
<dbReference type="STRING" id="246786.GS18_0217490"/>
<sequence length="80" mass="9083">MKLSDEEKTALSEAIDKMNEGLDVFIQFYNDAEEEKPVIEFKEDTIAAIEKAIEAYGTETVSEKINAIIREVLSFLPNKK</sequence>
<proteinExistence type="predicted"/>
<dbReference type="EMBL" id="JNVC02000014">
    <property type="protein sequence ID" value="KEZ48325.1"/>
    <property type="molecule type" value="Genomic_DNA"/>
</dbReference>
<keyword evidence="2" id="KW-1185">Reference proteome</keyword>
<comment type="caution">
    <text evidence="1">The sequence shown here is derived from an EMBL/GenBank/DDBJ whole genome shotgun (WGS) entry which is preliminary data.</text>
</comment>
<name>A0A084GLW3_METID</name>
<dbReference type="Pfam" id="PF11458">
    <property type="entry name" value="Mistic"/>
    <property type="match status" value="1"/>
</dbReference>